<dbReference type="SMART" id="SM00909">
    <property type="entry name" value="Germane"/>
    <property type="match status" value="1"/>
</dbReference>
<gene>
    <name evidence="6 9" type="primary">lpqB</name>
    <name evidence="9" type="ORF">RHODO2019_03575</name>
</gene>
<evidence type="ECO:0000256" key="2">
    <source>
        <dbReference type="ARBA" id="ARBA00022729"/>
    </source>
</evidence>
<keyword evidence="2 6" id="KW-0732">Signal</keyword>
<comment type="similarity">
    <text evidence="6">Belongs to the LpqB lipoprotein family.</text>
</comment>
<dbReference type="EMBL" id="CP110615">
    <property type="protein sequence ID" value="UZJ25558.1"/>
    <property type="molecule type" value="Genomic_DNA"/>
</dbReference>
<keyword evidence="10" id="KW-1185">Reference proteome</keyword>
<protein>
    <recommendedName>
        <fullName evidence="6">Lipoprotein LpqB</fullName>
    </recommendedName>
</protein>
<dbReference type="NCBIfam" id="NF010141">
    <property type="entry name" value="PRK13616.1"/>
    <property type="match status" value="1"/>
</dbReference>
<dbReference type="Pfam" id="PF25976">
    <property type="entry name" value="LpqB_N"/>
    <property type="match status" value="1"/>
</dbReference>
<dbReference type="HAMAP" id="MF_01373">
    <property type="entry name" value="LpqB_lipoprot"/>
    <property type="match status" value="1"/>
</dbReference>
<dbReference type="InterPro" id="IPR059026">
    <property type="entry name" value="LpqB_N"/>
</dbReference>
<dbReference type="Pfam" id="PF10647">
    <property type="entry name" value="Gmad1"/>
    <property type="match status" value="1"/>
</dbReference>
<dbReference type="PROSITE" id="PS51257">
    <property type="entry name" value="PROKAR_LIPOPROTEIN"/>
    <property type="match status" value="1"/>
</dbReference>
<dbReference type="InterPro" id="IPR023959">
    <property type="entry name" value="LpqB"/>
</dbReference>
<dbReference type="Pfam" id="PF10646">
    <property type="entry name" value="Germane"/>
    <property type="match status" value="1"/>
</dbReference>
<dbReference type="SUPFAM" id="SSF75011">
    <property type="entry name" value="3-carboxy-cis,cis-mucoante lactonizing enzyme"/>
    <property type="match status" value="1"/>
</dbReference>
<keyword evidence="1 6" id="KW-1003">Cell membrane</keyword>
<reference evidence="9" key="1">
    <citation type="submission" date="2022-10" db="EMBL/GenBank/DDBJ databases">
        <title>Rhodococcus sp.75.</title>
        <authorList>
            <person name="Sun M."/>
        </authorList>
    </citation>
    <scope>NUCLEOTIDE SEQUENCE</scope>
    <source>
        <strain evidence="9">75</strain>
    </source>
</reference>
<sequence>MRRVVVALGVLLLLAGCATVPSDSAPVVVGTAAPDAPGVVVKAPLSGREPDLLVCDFISAGASPTDRHAAARQYLTQDASARWEDATSTTVLDNVACLPDDGNGSAPDRSRILLRGDAVGTLSATGQYTVDPTPDPYAVVLDLEQVDGQWRIANPPTGVVLRTSEFKAAYRRLPVYFLDPGLDTVVPDPRWVVDDPDSLAARLVDLLVAGPSADLAPAVVSELPRRVSLRSNVSGMDAGGGPSTVRGNGVRIDFSGLVALDGSQRRLLAAQVVWTLDAASVGGPYVLLSDGAPLDEAHPGSWTTSDVVATDPAASPGASVALHAVLGGALVEVGENAVIPVKGALGGYTSVQAAALSRDGTRVAAVAARAGGGSQLLVGPSGGGVVSAAAGDTMTRPTWSADGSAVWVVQDGSTVLRVSQDPTTQAASTQQVDTSTLAATPGSISALRLSRDGVRAALVVGGQVVVAVVTRTEPGTLTLSTPRVVAPSLGATATTLDWTTADTLLVVSADPDRPVVSVTVDGSELKTLPTGNLSVPVRAVASSPTRQLVADSRGVLELTSGETTVERVWRPVAGLGGEAGPSTLPVLPG</sequence>
<dbReference type="InterPro" id="IPR019606">
    <property type="entry name" value="GerMN"/>
</dbReference>
<accession>A0ABY6P2V0</accession>
<keyword evidence="3 6" id="KW-0472">Membrane</keyword>
<feature type="domain" description="GerMN" evidence="8">
    <location>
        <begin position="200"/>
        <end position="298"/>
    </location>
</feature>
<evidence type="ECO:0000256" key="1">
    <source>
        <dbReference type="ARBA" id="ARBA00022475"/>
    </source>
</evidence>
<evidence type="ECO:0000256" key="7">
    <source>
        <dbReference type="SAM" id="SignalP"/>
    </source>
</evidence>
<keyword evidence="5 6" id="KW-0449">Lipoprotein</keyword>
<organism evidence="9 10">
    <name type="scientific">Rhodococcus antarcticus</name>
    <dbReference type="NCBI Taxonomy" id="2987751"/>
    <lineage>
        <taxon>Bacteria</taxon>
        <taxon>Bacillati</taxon>
        <taxon>Actinomycetota</taxon>
        <taxon>Actinomycetes</taxon>
        <taxon>Mycobacteriales</taxon>
        <taxon>Nocardiaceae</taxon>
        <taxon>Rhodococcus</taxon>
    </lineage>
</organism>
<dbReference type="InterPro" id="IPR018910">
    <property type="entry name" value="LpqB_C"/>
</dbReference>
<evidence type="ECO:0000259" key="8">
    <source>
        <dbReference type="SMART" id="SM00909"/>
    </source>
</evidence>
<proteinExistence type="inferred from homology"/>
<name>A0ABY6P2V0_9NOCA</name>
<evidence type="ECO:0000313" key="9">
    <source>
        <dbReference type="EMBL" id="UZJ25558.1"/>
    </source>
</evidence>
<evidence type="ECO:0000256" key="3">
    <source>
        <dbReference type="ARBA" id="ARBA00023136"/>
    </source>
</evidence>
<dbReference type="RefSeq" id="WP_265383662.1">
    <property type="nucleotide sequence ID" value="NZ_CP110615.1"/>
</dbReference>
<feature type="signal peptide" evidence="7">
    <location>
        <begin position="1"/>
        <end position="25"/>
    </location>
</feature>
<comment type="subcellular location">
    <subcellularLocation>
        <location evidence="6">Cell membrane</location>
        <topology evidence="6">Lipid-anchor</topology>
    </subcellularLocation>
</comment>
<evidence type="ECO:0000256" key="5">
    <source>
        <dbReference type="ARBA" id="ARBA00023288"/>
    </source>
</evidence>
<feature type="chain" id="PRO_5045897407" description="Lipoprotein LpqB" evidence="7">
    <location>
        <begin position="26"/>
        <end position="589"/>
    </location>
</feature>
<evidence type="ECO:0000256" key="4">
    <source>
        <dbReference type="ARBA" id="ARBA00023139"/>
    </source>
</evidence>
<evidence type="ECO:0000256" key="6">
    <source>
        <dbReference type="HAMAP-Rule" id="MF_01373"/>
    </source>
</evidence>
<evidence type="ECO:0000313" key="10">
    <source>
        <dbReference type="Proteomes" id="UP001164965"/>
    </source>
</evidence>
<dbReference type="Proteomes" id="UP001164965">
    <property type="component" value="Chromosome"/>
</dbReference>
<keyword evidence="4 6" id="KW-0564">Palmitate</keyword>